<dbReference type="InterPro" id="IPR003593">
    <property type="entry name" value="AAA+_ATPase"/>
</dbReference>
<protein>
    <recommendedName>
        <fullName evidence="2">AAA+ ATPase domain-containing protein</fullName>
    </recommendedName>
</protein>
<evidence type="ECO:0000313" key="4">
    <source>
        <dbReference type="Proteomes" id="UP001498398"/>
    </source>
</evidence>
<dbReference type="PANTHER" id="PTHR46411:SF3">
    <property type="entry name" value="AAA+ ATPASE DOMAIN-CONTAINING PROTEIN"/>
    <property type="match status" value="1"/>
</dbReference>
<reference evidence="3 4" key="1">
    <citation type="submission" date="2024-01" db="EMBL/GenBank/DDBJ databases">
        <title>A draft genome for the cacao thread blight pathogen Marasmiellus scandens.</title>
        <authorList>
            <person name="Baruah I.K."/>
            <person name="Leung J."/>
            <person name="Bukari Y."/>
            <person name="Amoako-Attah I."/>
            <person name="Meinhardt L.W."/>
            <person name="Bailey B.A."/>
            <person name="Cohen S.P."/>
        </authorList>
    </citation>
    <scope>NUCLEOTIDE SEQUENCE [LARGE SCALE GENOMIC DNA]</scope>
    <source>
        <strain evidence="3 4">GH-19</strain>
    </source>
</reference>
<evidence type="ECO:0000313" key="3">
    <source>
        <dbReference type="EMBL" id="KAK7454432.1"/>
    </source>
</evidence>
<proteinExistence type="predicted"/>
<organism evidence="3 4">
    <name type="scientific">Marasmiellus scandens</name>
    <dbReference type="NCBI Taxonomy" id="2682957"/>
    <lineage>
        <taxon>Eukaryota</taxon>
        <taxon>Fungi</taxon>
        <taxon>Dikarya</taxon>
        <taxon>Basidiomycota</taxon>
        <taxon>Agaricomycotina</taxon>
        <taxon>Agaricomycetes</taxon>
        <taxon>Agaricomycetidae</taxon>
        <taxon>Agaricales</taxon>
        <taxon>Marasmiineae</taxon>
        <taxon>Omphalotaceae</taxon>
        <taxon>Marasmiellus</taxon>
    </lineage>
</organism>
<keyword evidence="4" id="KW-1185">Reference proteome</keyword>
<gene>
    <name evidence="3" type="ORF">VKT23_011188</name>
</gene>
<feature type="domain" description="AAA+ ATPase" evidence="2">
    <location>
        <begin position="452"/>
        <end position="579"/>
    </location>
</feature>
<dbReference type="SMART" id="SM00382">
    <property type="entry name" value="AAA"/>
    <property type="match status" value="1"/>
</dbReference>
<sequence length="651" mass="74876">MSRRFHSLPLLRREQKKFSMSNPSSESTPVITNGDAHPHTEAVEASDEPVRLKLEAKRVQLRWDDEKGEYVVRDEEPKEMKPKKPQEPYVISVARRFVASSRSNKHDVVEEIHIHSPHIVEALKTVMKKDTSINWKAEPLTFQPNNLIPYVPHLATHLLSFPAKSKADEDDEALKHVTFFVTFLSTEYHSRLAELSRLLADEQITLNWITGLFLPGDILFTHSGTTGDPLAVRLVKSPQYDCRSGSYQLTTHLVSVQSRKPGLTKHVITIEGFDGAKRISDLAAYPFRYLEDPEEQRASLIKRGKKAWEILKHSWIHMNYNAIAYRWESDHYRKVFVKSRIMVDQEMFDQYASWSSPSHSRDLDGERVHKRSRTTLTDDDYLLFPAKVHGYSLSDREWLDFRIDDVTEITWNPEIFDSLELDADNKYTIRALIESQCNEKTQFDDFVLGKGRGLIFNLHGPAGVGKTLTAEATSEVTRSPLYMIGAGDLGIQASELDNSLSRVSTLAYRWKAVVLIDEADVFLEKRENKDIHRNAMVAVFLRSLEYYAGILFLTTNRVAVFDEAIQSRIHVTLHYDKLSTTAREHLWDAFLKKADYPEPRTPEQTHMLRELPLNGREIKNIVKVATTLASYENRPMKFEDIQKALKILNQS</sequence>
<dbReference type="InterPro" id="IPR003959">
    <property type="entry name" value="ATPase_AAA_core"/>
</dbReference>
<feature type="compositionally biased region" description="Basic and acidic residues" evidence="1">
    <location>
        <begin position="36"/>
        <end position="48"/>
    </location>
</feature>
<dbReference type="Pfam" id="PF22942">
    <property type="entry name" value="DUF7025"/>
    <property type="match status" value="1"/>
</dbReference>
<dbReference type="Pfam" id="PF00004">
    <property type="entry name" value="AAA"/>
    <property type="match status" value="1"/>
</dbReference>
<dbReference type="InterPro" id="IPR027417">
    <property type="entry name" value="P-loop_NTPase"/>
</dbReference>
<dbReference type="Proteomes" id="UP001498398">
    <property type="component" value="Unassembled WGS sequence"/>
</dbReference>
<feature type="region of interest" description="Disordered" evidence="1">
    <location>
        <begin position="1"/>
        <end position="48"/>
    </location>
</feature>
<comment type="caution">
    <text evidence="3">The sequence shown here is derived from an EMBL/GenBank/DDBJ whole genome shotgun (WGS) entry which is preliminary data.</text>
</comment>
<feature type="compositionally biased region" description="Polar residues" evidence="1">
    <location>
        <begin position="18"/>
        <end position="31"/>
    </location>
</feature>
<dbReference type="EMBL" id="JBANRG010000024">
    <property type="protein sequence ID" value="KAK7454432.1"/>
    <property type="molecule type" value="Genomic_DNA"/>
</dbReference>
<evidence type="ECO:0000259" key="2">
    <source>
        <dbReference type="SMART" id="SM00382"/>
    </source>
</evidence>
<name>A0ABR1J8S4_9AGAR</name>
<dbReference type="SUPFAM" id="SSF52540">
    <property type="entry name" value="P-loop containing nucleoside triphosphate hydrolases"/>
    <property type="match status" value="1"/>
</dbReference>
<dbReference type="PANTHER" id="PTHR46411">
    <property type="entry name" value="FAMILY ATPASE, PUTATIVE-RELATED"/>
    <property type="match status" value="1"/>
</dbReference>
<dbReference type="InterPro" id="IPR054289">
    <property type="entry name" value="DUF7025"/>
</dbReference>
<dbReference type="Gene3D" id="3.40.50.300">
    <property type="entry name" value="P-loop containing nucleotide triphosphate hydrolases"/>
    <property type="match status" value="1"/>
</dbReference>
<evidence type="ECO:0000256" key="1">
    <source>
        <dbReference type="SAM" id="MobiDB-lite"/>
    </source>
</evidence>
<accession>A0ABR1J8S4</accession>